<comment type="caution">
    <text evidence="2">The sequence shown here is derived from an EMBL/GenBank/DDBJ whole genome shotgun (WGS) entry which is preliminary data.</text>
</comment>
<feature type="transmembrane region" description="Helical" evidence="1">
    <location>
        <begin position="87"/>
        <end position="106"/>
    </location>
</feature>
<organism evidence="2 3">
    <name type="scientific">Blastomonas marina</name>
    <dbReference type="NCBI Taxonomy" id="1867408"/>
    <lineage>
        <taxon>Bacteria</taxon>
        <taxon>Pseudomonadati</taxon>
        <taxon>Pseudomonadota</taxon>
        <taxon>Alphaproteobacteria</taxon>
        <taxon>Sphingomonadales</taxon>
        <taxon>Sphingomonadaceae</taxon>
        <taxon>Blastomonas</taxon>
    </lineage>
</organism>
<evidence type="ECO:0000313" key="2">
    <source>
        <dbReference type="EMBL" id="GGA08072.1"/>
    </source>
</evidence>
<accession>A0ABQ1FFC2</accession>
<name>A0ABQ1FFC2_9SPHN</name>
<evidence type="ECO:0000256" key="1">
    <source>
        <dbReference type="SAM" id="Phobius"/>
    </source>
</evidence>
<keyword evidence="1" id="KW-0472">Membrane</keyword>
<feature type="transmembrane region" description="Helical" evidence="1">
    <location>
        <begin position="6"/>
        <end position="26"/>
    </location>
</feature>
<keyword evidence="3" id="KW-1185">Reference proteome</keyword>
<feature type="transmembrane region" description="Helical" evidence="1">
    <location>
        <begin position="64"/>
        <end position="82"/>
    </location>
</feature>
<dbReference type="RefSeq" id="WP_188642353.1">
    <property type="nucleotide sequence ID" value="NZ_BMID01000001.1"/>
</dbReference>
<dbReference type="EMBL" id="BMID01000001">
    <property type="protein sequence ID" value="GGA08072.1"/>
    <property type="molecule type" value="Genomic_DNA"/>
</dbReference>
<sequence>MSDTKLPWHFWAVGILALVWNGFGATDYLMTQLENRGWFAFMGMDEATTDVALAWIAAQPAWMSALWALGVWGGLAGALLLLARNRLAVPAFLVSLVGAAGSFVASLQQEVPPELEDFGGGAIMYVVIVLAVFFTWYAWTMRNRGLLH</sequence>
<dbReference type="Proteomes" id="UP000603317">
    <property type="component" value="Unassembled WGS sequence"/>
</dbReference>
<evidence type="ECO:0000313" key="3">
    <source>
        <dbReference type="Proteomes" id="UP000603317"/>
    </source>
</evidence>
<feature type="transmembrane region" description="Helical" evidence="1">
    <location>
        <begin position="118"/>
        <end position="139"/>
    </location>
</feature>
<proteinExistence type="predicted"/>
<keyword evidence="1" id="KW-0812">Transmembrane</keyword>
<reference evidence="3" key="1">
    <citation type="journal article" date="2019" name="Int. J. Syst. Evol. Microbiol.">
        <title>The Global Catalogue of Microorganisms (GCM) 10K type strain sequencing project: providing services to taxonomists for standard genome sequencing and annotation.</title>
        <authorList>
            <consortium name="The Broad Institute Genomics Platform"/>
            <consortium name="The Broad Institute Genome Sequencing Center for Infectious Disease"/>
            <person name="Wu L."/>
            <person name="Ma J."/>
        </authorList>
    </citation>
    <scope>NUCLEOTIDE SEQUENCE [LARGE SCALE GENOMIC DNA]</scope>
    <source>
        <strain evidence="3">CGMCC 1.15297</strain>
    </source>
</reference>
<protein>
    <submittedName>
        <fullName evidence="2">Uncharacterized protein</fullName>
    </submittedName>
</protein>
<keyword evidence="1" id="KW-1133">Transmembrane helix</keyword>
<gene>
    <name evidence="2" type="ORF">GCM10010923_17750</name>
</gene>